<dbReference type="Gene3D" id="3.40.50.300">
    <property type="entry name" value="P-loop containing nucleotide triphosphate hydrolases"/>
    <property type="match status" value="2"/>
</dbReference>
<dbReference type="PROSITE" id="PS51194">
    <property type="entry name" value="HELICASE_CTER"/>
    <property type="match status" value="1"/>
</dbReference>
<dbReference type="InterPro" id="IPR014001">
    <property type="entry name" value="Helicase_ATP-bd"/>
</dbReference>
<name>A0A4P9XL01_9FUNG</name>
<comment type="function">
    <text evidence="10">RNA helicase.</text>
</comment>
<dbReference type="PROSITE" id="PS00039">
    <property type="entry name" value="DEAD_ATP_HELICASE"/>
    <property type="match status" value="1"/>
</dbReference>
<dbReference type="STRING" id="78915.A0A4P9XL01"/>
<keyword evidence="4 9" id="KW-0547">Nucleotide-binding</keyword>
<dbReference type="InterPro" id="IPR027417">
    <property type="entry name" value="P-loop_NTPase"/>
</dbReference>
<dbReference type="InterPro" id="IPR000629">
    <property type="entry name" value="RNA-helicase_DEAD-box_CS"/>
</dbReference>
<keyword evidence="2" id="KW-0690">Ribosome biogenesis</keyword>
<dbReference type="InterPro" id="IPR025313">
    <property type="entry name" value="SPB4-like_CTE"/>
</dbReference>
<evidence type="ECO:0000256" key="3">
    <source>
        <dbReference type="ARBA" id="ARBA00022552"/>
    </source>
</evidence>
<dbReference type="SUPFAM" id="SSF52540">
    <property type="entry name" value="P-loop containing nucleoside triphosphate hydrolases"/>
    <property type="match status" value="1"/>
</dbReference>
<sequence>DRTFPGLGLDADLARHLAERMQVARPTGIQRGALSHLLRPVVERDVVLQSETGSGKTLAFLLPMIHQLLSATPLTTSAEAATDARTSLRSLGTLGCVLTPTRELARQVYQTLERLLQFKTGGVDAGADGEAASPEAGRRPHWIVPGVVSGGDKRQSEKARLRKGVTILVCTPGRLLDHLKNTQSFVASQLRWLVLDEADRLLDLGFEDALVNILQLLTERSALAKPTSSMAGPARHLLRNLSNQRQTILCSATLQDNVRRLAGQSLRQPVFIKGATGDAVAIDIVGAAPKQLRQSYVVAPAKLRLVTLVAFLQSAFGVRGVRCSERKNKVVVFVSCCDSVDFHHKLLVDSRSSNASADPSSSSKGDKDATTASSVGIGAVGATLPGVPLFKLHGNLPQSDRTRVYSEFCAAPRGLLICTDVAARGLHLPDVDQIVQYDAPCDLRDYAHRVGRTARLGRAGDALLFLLPSEMAYADVLKAQGMQPILVAMEDILGRLHASGKRSDFEQSATNLQLQFERWTLANVDAAAMARQAFTAHVRAYATHSATEKHIFHVRFLHLGHLAKSFALRDAP</sequence>
<evidence type="ECO:0000256" key="8">
    <source>
        <dbReference type="ARBA" id="ARBA00022884"/>
    </source>
</evidence>
<keyword evidence="7 9" id="KW-0067">ATP-binding</keyword>
<dbReference type="SMART" id="SM01178">
    <property type="entry name" value="DUF4217"/>
    <property type="match status" value="1"/>
</dbReference>
<evidence type="ECO:0000259" key="12">
    <source>
        <dbReference type="PROSITE" id="PS51194"/>
    </source>
</evidence>
<reference evidence="14" key="1">
    <citation type="journal article" date="2018" name="Nat. Microbiol.">
        <title>Leveraging single-cell genomics to expand the fungal tree of life.</title>
        <authorList>
            <person name="Ahrendt S.R."/>
            <person name="Quandt C.A."/>
            <person name="Ciobanu D."/>
            <person name="Clum A."/>
            <person name="Salamov A."/>
            <person name="Andreopoulos B."/>
            <person name="Cheng J.F."/>
            <person name="Woyke T."/>
            <person name="Pelin A."/>
            <person name="Henrissat B."/>
            <person name="Reynolds N.K."/>
            <person name="Benny G.L."/>
            <person name="Smith M.E."/>
            <person name="James T.Y."/>
            <person name="Grigoriev I.V."/>
        </authorList>
    </citation>
    <scope>NUCLEOTIDE SEQUENCE [LARGE SCALE GENOMIC DNA]</scope>
    <source>
        <strain evidence="14">RSA 1356</strain>
    </source>
</reference>
<keyword evidence="8 10" id="KW-0694">RNA-binding</keyword>
<evidence type="ECO:0000256" key="5">
    <source>
        <dbReference type="ARBA" id="ARBA00022801"/>
    </source>
</evidence>
<organism evidence="13 14">
    <name type="scientific">Thamnocephalis sphaerospora</name>
    <dbReference type="NCBI Taxonomy" id="78915"/>
    <lineage>
        <taxon>Eukaryota</taxon>
        <taxon>Fungi</taxon>
        <taxon>Fungi incertae sedis</taxon>
        <taxon>Zoopagomycota</taxon>
        <taxon>Zoopagomycotina</taxon>
        <taxon>Zoopagomycetes</taxon>
        <taxon>Zoopagales</taxon>
        <taxon>Sigmoideomycetaceae</taxon>
        <taxon>Thamnocephalis</taxon>
    </lineage>
</organism>
<dbReference type="GO" id="GO:0016887">
    <property type="term" value="F:ATP hydrolysis activity"/>
    <property type="evidence" value="ECO:0007669"/>
    <property type="project" value="RHEA"/>
</dbReference>
<dbReference type="GO" id="GO:0005524">
    <property type="term" value="F:ATP binding"/>
    <property type="evidence" value="ECO:0007669"/>
    <property type="project" value="UniProtKB-UniRule"/>
</dbReference>
<dbReference type="EMBL" id="KZ992881">
    <property type="protein sequence ID" value="RKP06452.1"/>
    <property type="molecule type" value="Genomic_DNA"/>
</dbReference>
<dbReference type="GO" id="GO:0005730">
    <property type="term" value="C:nucleolus"/>
    <property type="evidence" value="ECO:0007669"/>
    <property type="project" value="UniProtKB-SubCell"/>
</dbReference>
<comment type="domain">
    <text evidence="10">The Q motif is unique to and characteristic of the DEAD box family of RNA helicases and controls ATP binding and hydrolysis.</text>
</comment>
<gene>
    <name evidence="13" type="ORF">THASP1DRAFT_9214</name>
</gene>
<feature type="non-terminal residue" evidence="13">
    <location>
        <position position="572"/>
    </location>
</feature>
<feature type="domain" description="Helicase ATP-binding" evidence="11">
    <location>
        <begin position="37"/>
        <end position="272"/>
    </location>
</feature>
<dbReference type="Pfam" id="PF00271">
    <property type="entry name" value="Helicase_C"/>
    <property type="match status" value="1"/>
</dbReference>
<dbReference type="Proteomes" id="UP000271241">
    <property type="component" value="Unassembled WGS sequence"/>
</dbReference>
<evidence type="ECO:0000313" key="13">
    <source>
        <dbReference type="EMBL" id="RKP06452.1"/>
    </source>
</evidence>
<evidence type="ECO:0000256" key="6">
    <source>
        <dbReference type="ARBA" id="ARBA00022806"/>
    </source>
</evidence>
<dbReference type="PROSITE" id="PS51192">
    <property type="entry name" value="HELICASE_ATP_BIND_1"/>
    <property type="match status" value="1"/>
</dbReference>
<accession>A0A4P9XL01</accession>
<dbReference type="PANTHER" id="PTHR24031">
    <property type="entry name" value="RNA HELICASE"/>
    <property type="match status" value="1"/>
</dbReference>
<dbReference type="AlphaFoldDB" id="A0A4P9XL01"/>
<evidence type="ECO:0000256" key="1">
    <source>
        <dbReference type="ARBA" id="ARBA00004604"/>
    </source>
</evidence>
<dbReference type="OrthoDB" id="422663at2759"/>
<evidence type="ECO:0000256" key="4">
    <source>
        <dbReference type="ARBA" id="ARBA00022741"/>
    </source>
</evidence>
<protein>
    <recommendedName>
        <fullName evidence="10">ATP-dependent RNA helicase</fullName>
        <ecNumber evidence="10">3.6.4.13</ecNumber>
    </recommendedName>
</protein>
<dbReference type="Pfam" id="PF13959">
    <property type="entry name" value="CTE_SPB4"/>
    <property type="match status" value="1"/>
</dbReference>
<evidence type="ECO:0000256" key="9">
    <source>
        <dbReference type="RuleBase" id="RU000492"/>
    </source>
</evidence>
<comment type="catalytic activity">
    <reaction evidence="10">
        <text>ATP + H2O = ADP + phosphate + H(+)</text>
        <dbReference type="Rhea" id="RHEA:13065"/>
        <dbReference type="ChEBI" id="CHEBI:15377"/>
        <dbReference type="ChEBI" id="CHEBI:15378"/>
        <dbReference type="ChEBI" id="CHEBI:30616"/>
        <dbReference type="ChEBI" id="CHEBI:43474"/>
        <dbReference type="ChEBI" id="CHEBI:456216"/>
        <dbReference type="EC" id="3.6.4.13"/>
    </reaction>
</comment>
<dbReference type="InterPro" id="IPR011545">
    <property type="entry name" value="DEAD/DEAH_box_helicase_dom"/>
</dbReference>
<keyword evidence="3" id="KW-0698">rRNA processing</keyword>
<feature type="non-terminal residue" evidence="13">
    <location>
        <position position="1"/>
    </location>
</feature>
<dbReference type="InterPro" id="IPR001650">
    <property type="entry name" value="Helicase_C-like"/>
</dbReference>
<dbReference type="SMART" id="SM00487">
    <property type="entry name" value="DEXDc"/>
    <property type="match status" value="1"/>
</dbReference>
<keyword evidence="14" id="KW-1185">Reference proteome</keyword>
<dbReference type="SMART" id="SM00490">
    <property type="entry name" value="HELICc"/>
    <property type="match status" value="1"/>
</dbReference>
<dbReference type="CDD" id="cd18787">
    <property type="entry name" value="SF2_C_DEAD"/>
    <property type="match status" value="1"/>
</dbReference>
<dbReference type="GO" id="GO:0003723">
    <property type="term" value="F:RNA binding"/>
    <property type="evidence" value="ECO:0007669"/>
    <property type="project" value="UniProtKB-UniRule"/>
</dbReference>
<comment type="similarity">
    <text evidence="9">Belongs to the DEAD box helicase family.</text>
</comment>
<comment type="subcellular location">
    <subcellularLocation>
        <location evidence="1">Nucleus</location>
        <location evidence="1">Nucleolus</location>
    </subcellularLocation>
</comment>
<proteinExistence type="inferred from homology"/>
<dbReference type="EC" id="3.6.4.13" evidence="10"/>
<evidence type="ECO:0000256" key="10">
    <source>
        <dbReference type="RuleBase" id="RU365068"/>
    </source>
</evidence>
<evidence type="ECO:0000313" key="14">
    <source>
        <dbReference type="Proteomes" id="UP000271241"/>
    </source>
</evidence>
<keyword evidence="5 9" id="KW-0378">Hydrolase</keyword>
<evidence type="ECO:0000256" key="7">
    <source>
        <dbReference type="ARBA" id="ARBA00022840"/>
    </source>
</evidence>
<feature type="domain" description="Helicase C-terminal" evidence="12">
    <location>
        <begin position="304"/>
        <end position="493"/>
    </location>
</feature>
<keyword evidence="6 9" id="KW-0347">Helicase</keyword>
<dbReference type="Pfam" id="PF00270">
    <property type="entry name" value="DEAD"/>
    <property type="match status" value="1"/>
</dbReference>
<evidence type="ECO:0000256" key="2">
    <source>
        <dbReference type="ARBA" id="ARBA00022517"/>
    </source>
</evidence>
<dbReference type="GO" id="GO:0003724">
    <property type="term" value="F:RNA helicase activity"/>
    <property type="evidence" value="ECO:0007669"/>
    <property type="project" value="UniProtKB-EC"/>
</dbReference>
<evidence type="ECO:0000259" key="11">
    <source>
        <dbReference type="PROSITE" id="PS51192"/>
    </source>
</evidence>
<dbReference type="GO" id="GO:0006364">
    <property type="term" value="P:rRNA processing"/>
    <property type="evidence" value="ECO:0007669"/>
    <property type="project" value="UniProtKB-KW"/>
</dbReference>